<evidence type="ECO:0000256" key="2">
    <source>
        <dbReference type="ARBA" id="ARBA00010447"/>
    </source>
</evidence>
<dbReference type="EMBL" id="CP024964">
    <property type="protein sequence ID" value="ATZ17849.1"/>
    <property type="molecule type" value="Genomic_DNA"/>
</dbReference>
<dbReference type="SUPFAM" id="SSF53383">
    <property type="entry name" value="PLP-dependent transferases"/>
    <property type="match status" value="1"/>
</dbReference>
<dbReference type="OrthoDB" id="9804366at2"/>
<dbReference type="PANTHER" id="PTHR43586:SF8">
    <property type="entry name" value="CYSTEINE DESULFURASE 1, CHLOROPLASTIC"/>
    <property type="match status" value="1"/>
</dbReference>
<dbReference type="InterPro" id="IPR016454">
    <property type="entry name" value="Cysteine_dSase"/>
</dbReference>
<organism evidence="8 9">
    <name type="scientific">Mesoplasma melaleucae</name>
    <dbReference type="NCBI Taxonomy" id="81459"/>
    <lineage>
        <taxon>Bacteria</taxon>
        <taxon>Bacillati</taxon>
        <taxon>Mycoplasmatota</taxon>
        <taxon>Mollicutes</taxon>
        <taxon>Entomoplasmatales</taxon>
        <taxon>Entomoplasmataceae</taxon>
        <taxon>Mesoplasma</taxon>
    </lineage>
</organism>
<dbReference type="Gene3D" id="3.40.640.10">
    <property type="entry name" value="Type I PLP-dependent aspartate aminotransferase-like (Major domain)"/>
    <property type="match status" value="1"/>
</dbReference>
<evidence type="ECO:0000313" key="9">
    <source>
        <dbReference type="Proteomes" id="UP000231896"/>
    </source>
</evidence>
<dbReference type="InterPro" id="IPR015421">
    <property type="entry name" value="PyrdxlP-dep_Trfase_major"/>
</dbReference>
<evidence type="ECO:0000313" key="8">
    <source>
        <dbReference type="EMBL" id="ATZ17849.1"/>
    </source>
</evidence>
<keyword evidence="4" id="KW-0663">Pyridoxal phosphate</keyword>
<dbReference type="InterPro" id="IPR015424">
    <property type="entry name" value="PyrdxlP-dep_Trfase"/>
</dbReference>
<dbReference type="Proteomes" id="UP000231896">
    <property type="component" value="Chromosome"/>
</dbReference>
<dbReference type="PANTHER" id="PTHR43586">
    <property type="entry name" value="CYSTEINE DESULFURASE"/>
    <property type="match status" value="1"/>
</dbReference>
<dbReference type="PIRSF" id="PIRSF005572">
    <property type="entry name" value="NifS"/>
    <property type="match status" value="1"/>
</dbReference>
<dbReference type="RefSeq" id="WP_028124403.1">
    <property type="nucleotide sequence ID" value="NZ_CP024964.1"/>
</dbReference>
<evidence type="ECO:0000256" key="6">
    <source>
        <dbReference type="RuleBase" id="RU004504"/>
    </source>
</evidence>
<dbReference type="GO" id="GO:0031071">
    <property type="term" value="F:cysteine desulfurase activity"/>
    <property type="evidence" value="ECO:0007669"/>
    <property type="project" value="UniProtKB-EC"/>
</dbReference>
<dbReference type="AlphaFoldDB" id="A0A2K8NVK4"/>
<dbReference type="KEGG" id="eml:EMELA_v1c02760"/>
<dbReference type="Gene3D" id="3.90.1150.10">
    <property type="entry name" value="Aspartate Aminotransferase, domain 1"/>
    <property type="match status" value="1"/>
</dbReference>
<dbReference type="EC" id="2.8.1.7" evidence="3"/>
<protein>
    <recommendedName>
        <fullName evidence="3">cysteine desulfurase</fullName>
        <ecNumber evidence="3">2.8.1.7</ecNumber>
    </recommendedName>
</protein>
<reference evidence="8 9" key="1">
    <citation type="submission" date="2017-11" db="EMBL/GenBank/DDBJ databases">
        <title>Genome sequence of Entomoplasma melaleucae M1 (ATCC 49191).</title>
        <authorList>
            <person name="Lo W.-S."/>
            <person name="Gasparich G.E."/>
            <person name="Kuo C.-H."/>
        </authorList>
    </citation>
    <scope>NUCLEOTIDE SEQUENCE [LARGE SCALE GENOMIC DNA]</scope>
    <source>
        <strain evidence="8 9">M1</strain>
    </source>
</reference>
<comment type="similarity">
    <text evidence="2">Belongs to the class-V pyridoxal-phosphate-dependent aminotransferase family. Csd subfamily.</text>
</comment>
<dbReference type="InterPro" id="IPR015422">
    <property type="entry name" value="PyrdxlP-dep_Trfase_small"/>
</dbReference>
<evidence type="ECO:0000256" key="3">
    <source>
        <dbReference type="ARBA" id="ARBA00012239"/>
    </source>
</evidence>
<comment type="catalytic activity">
    <reaction evidence="5">
        <text>(sulfur carrier)-H + L-cysteine = (sulfur carrier)-SH + L-alanine</text>
        <dbReference type="Rhea" id="RHEA:43892"/>
        <dbReference type="Rhea" id="RHEA-COMP:14737"/>
        <dbReference type="Rhea" id="RHEA-COMP:14739"/>
        <dbReference type="ChEBI" id="CHEBI:29917"/>
        <dbReference type="ChEBI" id="CHEBI:35235"/>
        <dbReference type="ChEBI" id="CHEBI:57972"/>
        <dbReference type="ChEBI" id="CHEBI:64428"/>
        <dbReference type="EC" id="2.8.1.7"/>
    </reaction>
</comment>
<sequence>MKDLKHFFPFSNKASNLIYFDSSATSLKVQEVIDAEMKFLSENGSNPYAIDYKKGFEAFELIKQARSLSKTFINANKIEEIVFTSGATHSINLLANGLRNNLKKNDEILLTELEHSANLLPWIAIANKTGAKIKKIALNHDFTINIESLKQMLNNKTKIVTFASVSNTIGALNDIKLITEVIKEFNNDIIVHVDAAQAIGHIKTDVQAWNIDFMSWSAHKMYGPFGVGCLYGKYDLLNTLEPIFYGGRMSLKIEENLVDYTLASIPEKLEAGTPNISGIVGYIAALNFINKIDLHEIEKHELELKEYFVKRVKETNLEDFITFYNLDVKSPIILFNVNGVNPQDITNYLDDKFNISVRGGASCARRIEGVINTKIAVRASFGIHNNKVEIDKLVEALKTVNNFLDVLF</sequence>
<evidence type="ECO:0000256" key="4">
    <source>
        <dbReference type="ARBA" id="ARBA00022898"/>
    </source>
</evidence>
<evidence type="ECO:0000256" key="1">
    <source>
        <dbReference type="ARBA" id="ARBA00001933"/>
    </source>
</evidence>
<gene>
    <name evidence="8" type="primary">sufS</name>
    <name evidence="8" type="ORF">EMELA_v1c02760</name>
</gene>
<comment type="cofactor">
    <cofactor evidence="1 6">
        <name>pyridoxal 5'-phosphate</name>
        <dbReference type="ChEBI" id="CHEBI:597326"/>
    </cofactor>
</comment>
<dbReference type="Pfam" id="PF00266">
    <property type="entry name" value="Aminotran_5"/>
    <property type="match status" value="1"/>
</dbReference>
<evidence type="ECO:0000259" key="7">
    <source>
        <dbReference type="Pfam" id="PF00266"/>
    </source>
</evidence>
<name>A0A2K8NVK4_9MOLU</name>
<evidence type="ECO:0000256" key="5">
    <source>
        <dbReference type="ARBA" id="ARBA00050776"/>
    </source>
</evidence>
<dbReference type="PROSITE" id="PS00595">
    <property type="entry name" value="AA_TRANSFER_CLASS_5"/>
    <property type="match status" value="1"/>
</dbReference>
<dbReference type="InterPro" id="IPR020578">
    <property type="entry name" value="Aminotrans_V_PyrdxlP_BS"/>
</dbReference>
<accession>A0A2K8NVK4</accession>
<feature type="domain" description="Aminotransferase class V" evidence="7">
    <location>
        <begin position="18"/>
        <end position="393"/>
    </location>
</feature>
<proteinExistence type="inferred from homology"/>
<dbReference type="InterPro" id="IPR000192">
    <property type="entry name" value="Aminotrans_V_dom"/>
</dbReference>
<keyword evidence="9" id="KW-1185">Reference proteome</keyword>
<dbReference type="STRING" id="1408435.GCA_000685885_01108"/>